<protein>
    <submittedName>
        <fullName evidence="1">Uncharacterized protein</fullName>
    </submittedName>
</protein>
<dbReference type="Pfam" id="PF01946">
    <property type="entry name" value="Thi4"/>
    <property type="match status" value="1"/>
</dbReference>
<dbReference type="PANTHER" id="PTHR43422">
    <property type="entry name" value="THIAMINE THIAZOLE SYNTHASE"/>
    <property type="match status" value="1"/>
</dbReference>
<dbReference type="AlphaFoldDB" id="B9S1X6"/>
<evidence type="ECO:0000313" key="1">
    <source>
        <dbReference type="EMBL" id="EEF42319.1"/>
    </source>
</evidence>
<evidence type="ECO:0000313" key="2">
    <source>
        <dbReference type="Proteomes" id="UP000008311"/>
    </source>
</evidence>
<keyword evidence="2" id="KW-1185">Reference proteome</keyword>
<name>B9S1X6_RICCO</name>
<dbReference type="PANTHER" id="PTHR43422:SF3">
    <property type="entry name" value="THIAMINE THIAZOLE SYNTHASE"/>
    <property type="match status" value="1"/>
</dbReference>
<dbReference type="InParanoid" id="B9S1X6"/>
<dbReference type="InterPro" id="IPR036188">
    <property type="entry name" value="FAD/NAD-bd_sf"/>
</dbReference>
<organism evidence="1 2">
    <name type="scientific">Ricinus communis</name>
    <name type="common">Castor bean</name>
    <dbReference type="NCBI Taxonomy" id="3988"/>
    <lineage>
        <taxon>Eukaryota</taxon>
        <taxon>Viridiplantae</taxon>
        <taxon>Streptophyta</taxon>
        <taxon>Embryophyta</taxon>
        <taxon>Tracheophyta</taxon>
        <taxon>Spermatophyta</taxon>
        <taxon>Magnoliopsida</taxon>
        <taxon>eudicotyledons</taxon>
        <taxon>Gunneridae</taxon>
        <taxon>Pentapetalae</taxon>
        <taxon>rosids</taxon>
        <taxon>fabids</taxon>
        <taxon>Malpighiales</taxon>
        <taxon>Euphorbiaceae</taxon>
        <taxon>Acalyphoideae</taxon>
        <taxon>Acalypheae</taxon>
        <taxon>Ricinus</taxon>
    </lineage>
</organism>
<dbReference type="STRING" id="3988.B9S1X6"/>
<dbReference type="eggNOG" id="KOG2960">
    <property type="taxonomic scope" value="Eukaryota"/>
</dbReference>
<gene>
    <name evidence="1" type="ORF">RCOM_1323670</name>
</gene>
<dbReference type="EMBL" id="EQ973846">
    <property type="protein sequence ID" value="EEF42319.1"/>
    <property type="molecule type" value="Genomic_DNA"/>
</dbReference>
<dbReference type="Proteomes" id="UP000008311">
    <property type="component" value="Unassembled WGS sequence"/>
</dbReference>
<proteinExistence type="predicted"/>
<reference evidence="2" key="1">
    <citation type="journal article" date="2010" name="Nat. Biotechnol.">
        <title>Draft genome sequence of the oilseed species Ricinus communis.</title>
        <authorList>
            <person name="Chan A.P."/>
            <person name="Crabtree J."/>
            <person name="Zhao Q."/>
            <person name="Lorenzi H."/>
            <person name="Orvis J."/>
            <person name="Puiu D."/>
            <person name="Melake-Berhan A."/>
            <person name="Jones K.M."/>
            <person name="Redman J."/>
            <person name="Chen G."/>
            <person name="Cahoon E.B."/>
            <person name="Gedil M."/>
            <person name="Stanke M."/>
            <person name="Haas B.J."/>
            <person name="Wortman J.R."/>
            <person name="Fraser-Liggett C.M."/>
            <person name="Ravel J."/>
            <person name="Rabinowicz P.D."/>
        </authorList>
    </citation>
    <scope>NUCLEOTIDE SEQUENCE [LARGE SCALE GENOMIC DNA]</scope>
    <source>
        <strain evidence="2">cv. Hale</strain>
    </source>
</reference>
<accession>B9S1X6</accession>
<sequence length="120" mass="13177">MIMIERLSCGHYGPFGDTRVKRLKSIGIIDAVPGMKALNMNTAEGAITGLTREIVPENDCYRRQLTWLSSHWGCIMLFMEPALLTLEIFLAAAESSKMVNASMAIPTAGTNTLNDEISDK</sequence>
<dbReference type="Gene3D" id="3.50.50.60">
    <property type="entry name" value="FAD/NAD(P)-binding domain"/>
    <property type="match status" value="1"/>
</dbReference>